<feature type="domain" description="Ig-like" evidence="7">
    <location>
        <begin position="358"/>
        <end position="449"/>
    </location>
</feature>
<dbReference type="FunFam" id="2.60.40.10:FF:000411">
    <property type="entry name" value="Vascular endothelial growth factor receptor 3"/>
    <property type="match status" value="1"/>
</dbReference>
<comment type="caution">
    <text evidence="8">The sequence shown here is derived from an EMBL/GenBank/DDBJ whole genome shotgun (WGS) entry which is preliminary data.</text>
</comment>
<keyword evidence="6" id="KW-0812">Transmembrane</keyword>
<dbReference type="PANTHER" id="PTHR11640:SF31">
    <property type="entry name" value="IRREGULAR CHIASM C-ROUGHEST PROTEIN-RELATED"/>
    <property type="match status" value="1"/>
</dbReference>
<dbReference type="PANTHER" id="PTHR11640">
    <property type="entry name" value="NEPHRIN"/>
    <property type="match status" value="1"/>
</dbReference>
<dbReference type="SUPFAM" id="SSF48726">
    <property type="entry name" value="Immunoglobulin"/>
    <property type="match status" value="5"/>
</dbReference>
<sequence>MKRDFTFFCRIWIGIACVSGLVIGYSMSPPTLDSPTGDLVINANDTLTITCRGQRTLDWAWPERSLSRQEVAVERHEVAERQERSQVAELPGQRALWVKDCQGEPGRPYCKTLQLTGACGNDTGHYRCFYRDIKAIIDGTTAASVYVFVRDVEHPFVRWTELSTIFVTRSASHIEVPCLVSVPDLNVTLYLMEQPQVPLVDKDLSWSNKQGWSVPSQAVQSRPYLLGFMCYATLLNREFWSGLYLLHHAGSMLYDLKLFPEKSVELMAGETLTLNCTAWVEHNTGVNFLWLYQGREIKINRTVSIQPDRTPLQHSTEASNVLTIHPADTSNTGSYTCRASSVEKSLQLSTQVIVHEKPFISLYYKDGPVVEATAGQKTFQLSVKVSAYPAPETQWFKDGKLINKRPEFNRMKYQHHALEIKEVCQQDAGNYTIVLKNSAALLEERLSLTLVVNVPPQIYEKETSAPTNPYRRGSRQTLTCTAFGIPTPTVITWHWRPWGPCGPNRTRRSLSPRAEMGRQRRDPIPECQNWQEMDSENAVNTIESIETWTELVDERNKTVSKVEIQNASESTMYKCSAYNKVGKDERLIYFYVTTIPEGFGIDVQPVEEPLEQDLVKLKCSADNYTYESLQWYRLDPRALQDEAGKPLFLDCRSLHLYAVRLEGQLSFEPGSNSWVLELSIPNIQLHQEGNYVCEVQNRRTGEKQCHRKYIPVRALEPPPLQI</sequence>
<dbReference type="SMART" id="SM00409">
    <property type="entry name" value="IG"/>
    <property type="match status" value="5"/>
</dbReference>
<dbReference type="AlphaFoldDB" id="A0A8T3DTD4"/>
<keyword evidence="6" id="KW-1133">Transmembrane helix</keyword>
<comment type="subcellular location">
    <subcellularLocation>
        <location evidence="1">Membrane</location>
        <topology evidence="1">Single-pass type I membrane protein</topology>
    </subcellularLocation>
</comment>
<evidence type="ECO:0000256" key="1">
    <source>
        <dbReference type="ARBA" id="ARBA00004479"/>
    </source>
</evidence>
<dbReference type="InterPro" id="IPR051275">
    <property type="entry name" value="Cell_adhesion_signaling"/>
</dbReference>
<evidence type="ECO:0000256" key="3">
    <source>
        <dbReference type="ARBA" id="ARBA00023157"/>
    </source>
</evidence>
<dbReference type="EMBL" id="JAERUA010000006">
    <property type="protein sequence ID" value="KAI1898038.1"/>
    <property type="molecule type" value="Genomic_DNA"/>
</dbReference>
<evidence type="ECO:0000256" key="2">
    <source>
        <dbReference type="ARBA" id="ARBA00023136"/>
    </source>
</evidence>
<dbReference type="GO" id="GO:0005911">
    <property type="term" value="C:cell-cell junction"/>
    <property type="evidence" value="ECO:0007669"/>
    <property type="project" value="TreeGrafter"/>
</dbReference>
<evidence type="ECO:0000313" key="9">
    <source>
        <dbReference type="Proteomes" id="UP000829720"/>
    </source>
</evidence>
<dbReference type="SMART" id="SM00408">
    <property type="entry name" value="IGc2"/>
    <property type="match status" value="4"/>
</dbReference>
<evidence type="ECO:0000313" key="8">
    <source>
        <dbReference type="EMBL" id="KAI1898038.1"/>
    </source>
</evidence>
<gene>
    <name evidence="8" type="ORF">AGOR_G00068210</name>
</gene>
<accession>A0A8T3DTD4</accession>
<keyword evidence="5" id="KW-0393">Immunoglobulin domain</keyword>
<dbReference type="GO" id="GO:0005886">
    <property type="term" value="C:plasma membrane"/>
    <property type="evidence" value="ECO:0007669"/>
    <property type="project" value="TreeGrafter"/>
</dbReference>
<dbReference type="CDD" id="cd00096">
    <property type="entry name" value="Ig"/>
    <property type="match status" value="1"/>
</dbReference>
<dbReference type="FunFam" id="2.60.40.10:FF:000479">
    <property type="entry name" value="Vascular endothelial growth factor receptor 3"/>
    <property type="match status" value="1"/>
</dbReference>
<evidence type="ECO:0000256" key="6">
    <source>
        <dbReference type="SAM" id="Phobius"/>
    </source>
</evidence>
<feature type="transmembrane region" description="Helical" evidence="6">
    <location>
        <begin position="7"/>
        <end position="27"/>
    </location>
</feature>
<name>A0A8T3DTD4_9TELE</name>
<organism evidence="8 9">
    <name type="scientific">Albula goreensis</name>
    <dbReference type="NCBI Taxonomy" id="1534307"/>
    <lineage>
        <taxon>Eukaryota</taxon>
        <taxon>Metazoa</taxon>
        <taxon>Chordata</taxon>
        <taxon>Craniata</taxon>
        <taxon>Vertebrata</taxon>
        <taxon>Euteleostomi</taxon>
        <taxon>Actinopterygii</taxon>
        <taxon>Neopterygii</taxon>
        <taxon>Teleostei</taxon>
        <taxon>Albuliformes</taxon>
        <taxon>Albulidae</taxon>
        <taxon>Albula</taxon>
    </lineage>
</organism>
<dbReference type="PRINTS" id="PR01835">
    <property type="entry name" value="VEGFRECEPTR3"/>
</dbReference>
<evidence type="ECO:0000256" key="5">
    <source>
        <dbReference type="ARBA" id="ARBA00023319"/>
    </source>
</evidence>
<feature type="domain" description="Ig-like" evidence="7">
    <location>
        <begin position="456"/>
        <end position="589"/>
    </location>
</feature>
<dbReference type="GO" id="GO:0007169">
    <property type="term" value="P:cell surface receptor protein tyrosine kinase signaling pathway"/>
    <property type="evidence" value="ECO:0007669"/>
    <property type="project" value="UniProtKB-ARBA"/>
</dbReference>
<dbReference type="Proteomes" id="UP000829720">
    <property type="component" value="Unassembled WGS sequence"/>
</dbReference>
<dbReference type="InterPro" id="IPR013783">
    <property type="entry name" value="Ig-like_fold"/>
</dbReference>
<proteinExistence type="predicted"/>
<dbReference type="Gene3D" id="2.60.40.10">
    <property type="entry name" value="Immunoglobulins"/>
    <property type="match status" value="6"/>
</dbReference>
<evidence type="ECO:0000256" key="4">
    <source>
        <dbReference type="ARBA" id="ARBA00023180"/>
    </source>
</evidence>
<dbReference type="FunFam" id="2.60.40.10:FF:000247">
    <property type="entry name" value="Vascular endothelial growth factor receptor 3"/>
    <property type="match status" value="1"/>
</dbReference>
<dbReference type="Pfam" id="PF07679">
    <property type="entry name" value="I-set"/>
    <property type="match status" value="1"/>
</dbReference>
<evidence type="ECO:0000259" key="7">
    <source>
        <dbReference type="PROSITE" id="PS50835"/>
    </source>
</evidence>
<keyword evidence="4" id="KW-0325">Glycoprotein</keyword>
<dbReference type="PROSITE" id="PS50835">
    <property type="entry name" value="IG_LIKE"/>
    <property type="match status" value="4"/>
</dbReference>
<dbReference type="InterPro" id="IPR013098">
    <property type="entry name" value="Ig_I-set"/>
</dbReference>
<feature type="domain" description="Ig-like" evidence="7">
    <location>
        <begin position="254"/>
        <end position="347"/>
    </location>
</feature>
<dbReference type="InterPro" id="IPR055229">
    <property type="entry name" value="VEGFR1-3_5th"/>
</dbReference>
<keyword evidence="3" id="KW-1015">Disulfide bond</keyword>
<dbReference type="GO" id="GO:0050839">
    <property type="term" value="F:cell adhesion molecule binding"/>
    <property type="evidence" value="ECO:0007669"/>
    <property type="project" value="TreeGrafter"/>
</dbReference>
<feature type="domain" description="Ig-like" evidence="7">
    <location>
        <begin position="596"/>
        <end position="697"/>
    </location>
</feature>
<dbReference type="PRINTS" id="PR01832">
    <property type="entry name" value="VEGFRECEPTOR"/>
</dbReference>
<dbReference type="Pfam" id="PF13927">
    <property type="entry name" value="Ig_3"/>
    <property type="match status" value="1"/>
</dbReference>
<keyword evidence="2 6" id="KW-0472">Membrane</keyword>
<dbReference type="Pfam" id="PF22971">
    <property type="entry name" value="Ig_VEGFR-1-like_5th"/>
    <property type="match status" value="1"/>
</dbReference>
<dbReference type="FunFam" id="2.60.40.10:FF:000532">
    <property type="entry name" value="Vascular endothelial growth factor receptor 2"/>
    <property type="match status" value="1"/>
</dbReference>
<dbReference type="InterPro" id="IPR036179">
    <property type="entry name" value="Ig-like_dom_sf"/>
</dbReference>
<dbReference type="Pfam" id="PF21339">
    <property type="entry name" value="VEGFR-1-like_Ig-like"/>
    <property type="match status" value="1"/>
</dbReference>
<dbReference type="OrthoDB" id="8901427at2759"/>
<protein>
    <recommendedName>
        <fullName evidence="7">Ig-like domain-containing protein</fullName>
    </recommendedName>
</protein>
<dbReference type="InterPro" id="IPR007110">
    <property type="entry name" value="Ig-like_dom"/>
</dbReference>
<dbReference type="InterPro" id="IPR003598">
    <property type="entry name" value="Ig_sub2"/>
</dbReference>
<dbReference type="InterPro" id="IPR003599">
    <property type="entry name" value="Ig_sub"/>
</dbReference>
<reference evidence="8" key="1">
    <citation type="submission" date="2021-01" db="EMBL/GenBank/DDBJ databases">
        <authorList>
            <person name="Zahm M."/>
            <person name="Roques C."/>
            <person name="Cabau C."/>
            <person name="Klopp C."/>
            <person name="Donnadieu C."/>
            <person name="Jouanno E."/>
            <person name="Lampietro C."/>
            <person name="Louis A."/>
            <person name="Herpin A."/>
            <person name="Echchiki A."/>
            <person name="Berthelot C."/>
            <person name="Parey E."/>
            <person name="Roest-Crollius H."/>
            <person name="Braasch I."/>
            <person name="Postlethwait J."/>
            <person name="Bobe J."/>
            <person name="Montfort J."/>
            <person name="Bouchez O."/>
            <person name="Begum T."/>
            <person name="Mejri S."/>
            <person name="Adams A."/>
            <person name="Chen W.-J."/>
            <person name="Guiguen Y."/>
        </authorList>
    </citation>
    <scope>NUCLEOTIDE SEQUENCE</scope>
    <source>
        <tissue evidence="8">Blood</tissue>
    </source>
</reference>
<dbReference type="GO" id="GO:0098609">
    <property type="term" value="P:cell-cell adhesion"/>
    <property type="evidence" value="ECO:0007669"/>
    <property type="project" value="TreeGrafter"/>
</dbReference>
<keyword evidence="9" id="KW-1185">Reference proteome</keyword>